<dbReference type="RefSeq" id="WP_391937448.1">
    <property type="nucleotide sequence ID" value="NZ_JBIBSM010000024.1"/>
</dbReference>
<organism evidence="2 3">
    <name type="scientific">Streptomyces lateritius</name>
    <dbReference type="NCBI Taxonomy" id="67313"/>
    <lineage>
        <taxon>Bacteria</taxon>
        <taxon>Bacillati</taxon>
        <taxon>Actinomycetota</taxon>
        <taxon>Actinomycetes</taxon>
        <taxon>Kitasatosporales</taxon>
        <taxon>Streptomycetaceae</taxon>
        <taxon>Streptomyces</taxon>
    </lineage>
</organism>
<dbReference type="Pfam" id="PF25087">
    <property type="entry name" value="GMPPB_C"/>
    <property type="match status" value="1"/>
</dbReference>
<protein>
    <recommendedName>
        <fullName evidence="1">Mannose-1-phosphate guanyltransferase C-terminal domain-containing protein</fullName>
    </recommendedName>
</protein>
<feature type="domain" description="Mannose-1-phosphate guanyltransferase C-terminal" evidence="1">
    <location>
        <begin position="5"/>
        <end position="79"/>
    </location>
</feature>
<evidence type="ECO:0000313" key="3">
    <source>
        <dbReference type="Proteomes" id="UP001603013"/>
    </source>
</evidence>
<gene>
    <name evidence="2" type="ORF">ACF05T_32005</name>
</gene>
<comment type="caution">
    <text evidence="2">The sequence shown here is derived from an EMBL/GenBank/DDBJ whole genome shotgun (WGS) entry which is preliminary data.</text>
</comment>
<sequence>MGDERIHPTARIHPSAIIGHDVIIGPHVKVHEVTTVRNRAVLATGVSVGFNCEVTHAYVGEGTVLGRRIGLNRTLVCVDAHLSSSVTSPPSISATT</sequence>
<dbReference type="Gene3D" id="2.160.10.10">
    <property type="entry name" value="Hexapeptide repeat proteins"/>
    <property type="match status" value="1"/>
</dbReference>
<proteinExistence type="predicted"/>
<dbReference type="SUPFAM" id="SSF51161">
    <property type="entry name" value="Trimeric LpxA-like enzymes"/>
    <property type="match status" value="1"/>
</dbReference>
<dbReference type="EMBL" id="JBIBSM010000024">
    <property type="protein sequence ID" value="MFF8280648.1"/>
    <property type="molecule type" value="Genomic_DNA"/>
</dbReference>
<accession>A0ABW6YLP1</accession>
<dbReference type="InterPro" id="IPR056729">
    <property type="entry name" value="GMPPB_C"/>
</dbReference>
<dbReference type="Proteomes" id="UP001603013">
    <property type="component" value="Unassembled WGS sequence"/>
</dbReference>
<name>A0ABW6YLP1_9ACTN</name>
<reference evidence="2 3" key="1">
    <citation type="submission" date="2024-10" db="EMBL/GenBank/DDBJ databases">
        <title>The Natural Products Discovery Center: Release of the First 8490 Sequenced Strains for Exploring Actinobacteria Biosynthetic Diversity.</title>
        <authorList>
            <person name="Kalkreuter E."/>
            <person name="Kautsar S.A."/>
            <person name="Yang D."/>
            <person name="Bader C.D."/>
            <person name="Teijaro C.N."/>
            <person name="Fluegel L."/>
            <person name="Davis C.M."/>
            <person name="Simpson J.R."/>
            <person name="Lauterbach L."/>
            <person name="Steele A.D."/>
            <person name="Gui C."/>
            <person name="Meng S."/>
            <person name="Li G."/>
            <person name="Viehrig K."/>
            <person name="Ye F."/>
            <person name="Su P."/>
            <person name="Kiefer A.F."/>
            <person name="Nichols A."/>
            <person name="Cepeda A.J."/>
            <person name="Yan W."/>
            <person name="Fan B."/>
            <person name="Jiang Y."/>
            <person name="Adhikari A."/>
            <person name="Zheng C.-J."/>
            <person name="Schuster L."/>
            <person name="Cowan T.M."/>
            <person name="Smanski M.J."/>
            <person name="Chevrette M.G."/>
            <person name="De Carvalho L.P.S."/>
            <person name="Shen B."/>
        </authorList>
    </citation>
    <scope>NUCLEOTIDE SEQUENCE [LARGE SCALE GENOMIC DNA]</scope>
    <source>
        <strain evidence="2 3">NPDC015755</strain>
    </source>
</reference>
<keyword evidence="3" id="KW-1185">Reference proteome</keyword>
<evidence type="ECO:0000259" key="1">
    <source>
        <dbReference type="Pfam" id="PF25087"/>
    </source>
</evidence>
<dbReference type="InterPro" id="IPR011004">
    <property type="entry name" value="Trimer_LpxA-like_sf"/>
</dbReference>
<evidence type="ECO:0000313" key="2">
    <source>
        <dbReference type="EMBL" id="MFF8280648.1"/>
    </source>
</evidence>